<dbReference type="Proteomes" id="UP000501623">
    <property type="component" value="Chromosome"/>
</dbReference>
<sequence>MPVPTRPNDPHEISTADFVFTDCNDRKWTAPNRTITDGASIPSAFLSLIGDRYDDRWRGAALVHDAYCGAGNSGGTSFHRAPWRSVHRMFYAACLAGKTPRRKALLMYAAVYWGGPRWNVVPSDTVPLVFANRKRTDLTSDDRLAARLDLSNVSQLLRDRQFVEVADFIMASGRRGVSLDALEALLQSAADSVHVGKVLPLRAGSITPKVAREMKKAGRGDLLNSTNDNRVNSGGY</sequence>
<keyword evidence="3" id="KW-1185">Reference proteome</keyword>
<evidence type="ECO:0000256" key="1">
    <source>
        <dbReference type="SAM" id="MobiDB-lite"/>
    </source>
</evidence>
<protein>
    <submittedName>
        <fullName evidence="2">DUF1353 domain-containing protein</fullName>
    </submittedName>
</protein>
<dbReference type="EMBL" id="CP053538">
    <property type="protein sequence ID" value="QJX47317.1"/>
    <property type="molecule type" value="Genomic_DNA"/>
</dbReference>
<dbReference type="AlphaFoldDB" id="A0A6M6BGG5"/>
<reference evidence="2 3" key="1">
    <citation type="submission" date="2020-05" db="EMBL/GenBank/DDBJ databases">
        <title>Complete genome sequence of Hymenobacter sp. TS19 in Coasted Sand Dune.</title>
        <authorList>
            <person name="Lee J.-H."/>
            <person name="Jung J.-H."/>
            <person name="Jeong S."/>
            <person name="Zhao L."/>
            <person name="Kim M.-K."/>
            <person name="Seo H.-S."/>
            <person name="Lim S."/>
        </authorList>
    </citation>
    <scope>NUCLEOTIDE SEQUENCE [LARGE SCALE GENOMIC DNA]</scope>
    <source>
        <strain evidence="2 3">TS19</strain>
    </source>
</reference>
<evidence type="ECO:0000313" key="2">
    <source>
        <dbReference type="EMBL" id="QJX47317.1"/>
    </source>
</evidence>
<feature type="region of interest" description="Disordered" evidence="1">
    <location>
        <begin position="217"/>
        <end position="236"/>
    </location>
</feature>
<feature type="compositionally biased region" description="Polar residues" evidence="1">
    <location>
        <begin position="223"/>
        <end position="236"/>
    </location>
</feature>
<dbReference type="RefSeq" id="WP_171591409.1">
    <property type="nucleotide sequence ID" value="NZ_CP053538.1"/>
</dbReference>
<accession>A0A6M6BGG5</accession>
<gene>
    <name evidence="2" type="ORF">HMJ29_10355</name>
</gene>
<dbReference type="Pfam" id="PF07087">
    <property type="entry name" value="DUF1353"/>
    <property type="match status" value="1"/>
</dbReference>
<evidence type="ECO:0000313" key="3">
    <source>
        <dbReference type="Proteomes" id="UP000501623"/>
    </source>
</evidence>
<dbReference type="KEGG" id="hts:HMJ29_10355"/>
<dbReference type="InterPro" id="IPR010767">
    <property type="entry name" value="Phage_CGC-2007_Cje0229"/>
</dbReference>
<organism evidence="2 3">
    <name type="scientific">Hymenobacter taeanensis</name>
    <dbReference type="NCBI Taxonomy" id="2735321"/>
    <lineage>
        <taxon>Bacteria</taxon>
        <taxon>Pseudomonadati</taxon>
        <taxon>Bacteroidota</taxon>
        <taxon>Cytophagia</taxon>
        <taxon>Cytophagales</taxon>
        <taxon>Hymenobacteraceae</taxon>
        <taxon>Hymenobacter</taxon>
    </lineage>
</organism>
<proteinExistence type="predicted"/>
<name>A0A6M6BGG5_9BACT</name>